<dbReference type="Proteomes" id="UP000001194">
    <property type="component" value="Unassembled WGS sequence"/>
</dbReference>
<name>B0DQ32_LACBS</name>
<gene>
    <name evidence="1" type="ORF">LACBIDRAFT_307414</name>
</gene>
<dbReference type="InParanoid" id="B0DQ32"/>
<protein>
    <submittedName>
        <fullName evidence="1">Predicted protein</fullName>
    </submittedName>
</protein>
<dbReference type="EMBL" id="DS547125">
    <property type="protein sequence ID" value="EDR03220.1"/>
    <property type="molecule type" value="Genomic_DNA"/>
</dbReference>
<keyword evidence="2" id="KW-1185">Reference proteome</keyword>
<organism evidence="2">
    <name type="scientific">Laccaria bicolor (strain S238N-H82 / ATCC MYA-4686)</name>
    <name type="common">Bicoloured deceiver</name>
    <name type="synonym">Laccaria laccata var. bicolor</name>
    <dbReference type="NCBI Taxonomy" id="486041"/>
    <lineage>
        <taxon>Eukaryota</taxon>
        <taxon>Fungi</taxon>
        <taxon>Dikarya</taxon>
        <taxon>Basidiomycota</taxon>
        <taxon>Agaricomycotina</taxon>
        <taxon>Agaricomycetes</taxon>
        <taxon>Agaricomycetidae</taxon>
        <taxon>Agaricales</taxon>
        <taxon>Agaricineae</taxon>
        <taxon>Hydnangiaceae</taxon>
        <taxon>Laccaria</taxon>
    </lineage>
</organism>
<evidence type="ECO:0000313" key="1">
    <source>
        <dbReference type="EMBL" id="EDR03220.1"/>
    </source>
</evidence>
<dbReference type="AlphaFoldDB" id="B0DQ32"/>
<dbReference type="HOGENOM" id="CLU_1256204_0_0_1"/>
<accession>B0DQ32</accession>
<dbReference type="GeneID" id="6081649"/>
<dbReference type="RefSeq" id="XP_001886016.1">
    <property type="nucleotide sequence ID" value="XM_001885981.1"/>
</dbReference>
<reference evidence="1 2" key="1">
    <citation type="journal article" date="2008" name="Nature">
        <title>The genome of Laccaria bicolor provides insights into mycorrhizal symbiosis.</title>
        <authorList>
            <person name="Martin F."/>
            <person name="Aerts A."/>
            <person name="Ahren D."/>
            <person name="Brun A."/>
            <person name="Danchin E.G.J."/>
            <person name="Duchaussoy F."/>
            <person name="Gibon J."/>
            <person name="Kohler A."/>
            <person name="Lindquist E."/>
            <person name="Pereda V."/>
            <person name="Salamov A."/>
            <person name="Shapiro H.J."/>
            <person name="Wuyts J."/>
            <person name="Blaudez D."/>
            <person name="Buee M."/>
            <person name="Brokstein P."/>
            <person name="Canbaeck B."/>
            <person name="Cohen D."/>
            <person name="Courty P.E."/>
            <person name="Coutinho P.M."/>
            <person name="Delaruelle C."/>
            <person name="Detter J.C."/>
            <person name="Deveau A."/>
            <person name="DiFazio S."/>
            <person name="Duplessis S."/>
            <person name="Fraissinet-Tachet L."/>
            <person name="Lucic E."/>
            <person name="Frey-Klett P."/>
            <person name="Fourrey C."/>
            <person name="Feussner I."/>
            <person name="Gay G."/>
            <person name="Grimwood J."/>
            <person name="Hoegger P.J."/>
            <person name="Jain P."/>
            <person name="Kilaru S."/>
            <person name="Labbe J."/>
            <person name="Lin Y.C."/>
            <person name="Legue V."/>
            <person name="Le Tacon F."/>
            <person name="Marmeisse R."/>
            <person name="Melayah D."/>
            <person name="Montanini B."/>
            <person name="Muratet M."/>
            <person name="Nehls U."/>
            <person name="Niculita-Hirzel H."/>
            <person name="Oudot-Le Secq M.P."/>
            <person name="Peter M."/>
            <person name="Quesneville H."/>
            <person name="Rajashekar B."/>
            <person name="Reich M."/>
            <person name="Rouhier N."/>
            <person name="Schmutz J."/>
            <person name="Yin T."/>
            <person name="Chalot M."/>
            <person name="Henrissat B."/>
            <person name="Kuees U."/>
            <person name="Lucas S."/>
            <person name="Van de Peer Y."/>
            <person name="Podila G.K."/>
            <person name="Polle A."/>
            <person name="Pukkila P.J."/>
            <person name="Richardson P.M."/>
            <person name="Rouze P."/>
            <person name="Sanders I.R."/>
            <person name="Stajich J.E."/>
            <person name="Tunlid A."/>
            <person name="Tuskan G."/>
            <person name="Grigoriev I.V."/>
        </authorList>
    </citation>
    <scope>NUCLEOTIDE SEQUENCE [LARGE SCALE GENOMIC DNA]</scope>
    <source>
        <strain evidence="2">S238N-H82 / ATCC MYA-4686</strain>
    </source>
</reference>
<proteinExistence type="predicted"/>
<dbReference type="KEGG" id="lbc:LACBIDRAFT_307414"/>
<evidence type="ECO:0000313" key="2">
    <source>
        <dbReference type="Proteomes" id="UP000001194"/>
    </source>
</evidence>
<sequence>MFLCRLRHSDDGSVFNINRREGRPTISPYASHQVVLPATQVFREHEYYLLPFRPYNIQPGHEPGEEFQSCGGNKHLEMVLIRAEDVGSADFLDDEEWSKLQEWKLEKHPFVYLDGDGNLNYRVIKKVWWLIFTPYHVPIPNNAHWEDTRLWRSPCKKSGGMKPREVTNPLTKKLVENLPGLFA</sequence>